<name>A0A2W5ZI53_9BACT</name>
<sequence>MSDQTSPFLDAWSAAVVAKQVARDVLQHIEESGEGASVKIRMIAPVSGTFPEHPVDTALRDLALATQASSHAAEAACRSETPPEHAQAVGAAALLAAKALSLAESVVASPARRSDPEERTRMVHEVAATAFAAARLDSSTGYQREGRQYTSPSYPVSWHRLIDTLSNAINECSTADDGVPERRHLVSAAAAARDGAQAARRANVRLQTSNAARPALSRFIRVASLAAAYAGCAALVPLRSSNSG</sequence>
<evidence type="ECO:0000313" key="4">
    <source>
        <dbReference type="Proteomes" id="UP000606991"/>
    </source>
</evidence>
<organism evidence="2 3">
    <name type="scientific">Candidatus Aeolococcus gillhamiae</name>
    <dbReference type="NCBI Taxonomy" id="3127015"/>
    <lineage>
        <taxon>Bacteria</taxon>
        <taxon>Bacillati</taxon>
        <taxon>Candidatus Dormiibacterota</taxon>
        <taxon>Candidatus Dormibacteria</taxon>
        <taxon>Candidatus Aeolococcales</taxon>
        <taxon>Candidatus Aeolococcaceae</taxon>
        <taxon>Candidatus Aeolococcus</taxon>
    </lineage>
</organism>
<reference evidence="2" key="2">
    <citation type="submission" date="2018-05" db="EMBL/GenBank/DDBJ databases">
        <authorList>
            <person name="Ferrari B."/>
        </authorList>
    </citation>
    <scope>NUCLEOTIDE SEQUENCE</scope>
    <source>
        <strain evidence="2">RRmetagenome_bin12</strain>
    </source>
</reference>
<reference evidence="2 3" key="1">
    <citation type="journal article" date="2017" name="Nature">
        <title>Atmospheric trace gases support primary production in Antarctic desert surface soil.</title>
        <authorList>
            <person name="Ji M."/>
            <person name="Greening C."/>
            <person name="Vanwonterghem I."/>
            <person name="Carere C.R."/>
            <person name="Bay S.K."/>
            <person name="Steen J.A."/>
            <person name="Montgomery K."/>
            <person name="Lines T."/>
            <person name="Beardall J."/>
            <person name="van Dorst J."/>
            <person name="Snape I."/>
            <person name="Stott M.B."/>
            <person name="Hugenholtz P."/>
            <person name="Ferrari B.C."/>
        </authorList>
    </citation>
    <scope>NUCLEOTIDE SEQUENCE [LARGE SCALE GENOMIC DNA]</scope>
    <source>
        <strain evidence="2">RRmetagenome_bin12</strain>
    </source>
</reference>
<dbReference type="EMBL" id="JAEKNS010000043">
    <property type="protein sequence ID" value="MBJ7593969.1"/>
    <property type="molecule type" value="Genomic_DNA"/>
</dbReference>
<reference evidence="1 4" key="3">
    <citation type="submission" date="2020-10" db="EMBL/GenBank/DDBJ databases">
        <title>Ca. Dormibacterota MAGs.</title>
        <authorList>
            <person name="Montgomery K."/>
        </authorList>
    </citation>
    <scope>NUCLEOTIDE SEQUENCE [LARGE SCALE GENOMIC DNA]</scope>
    <source>
        <strain evidence="1">SC8812_S17_18</strain>
    </source>
</reference>
<dbReference type="Proteomes" id="UP000248724">
    <property type="component" value="Unassembled WGS sequence"/>
</dbReference>
<dbReference type="Proteomes" id="UP000606991">
    <property type="component" value="Unassembled WGS sequence"/>
</dbReference>
<dbReference type="AlphaFoldDB" id="A0A2W5ZI53"/>
<gene>
    <name evidence="2" type="ORF">DLM65_01635</name>
    <name evidence="1" type="ORF">JF886_03765</name>
</gene>
<accession>A0A934JVJ6</accession>
<evidence type="ECO:0000313" key="3">
    <source>
        <dbReference type="Proteomes" id="UP000248724"/>
    </source>
</evidence>
<accession>A0A2W5ZI53</accession>
<dbReference type="EMBL" id="QHBU01000032">
    <property type="protein sequence ID" value="PZR83577.1"/>
    <property type="molecule type" value="Genomic_DNA"/>
</dbReference>
<evidence type="ECO:0000313" key="1">
    <source>
        <dbReference type="EMBL" id="MBJ7593969.1"/>
    </source>
</evidence>
<proteinExistence type="predicted"/>
<dbReference type="RefSeq" id="WP_337309769.1">
    <property type="nucleotide sequence ID" value="NZ_JAEKNS010000043.1"/>
</dbReference>
<evidence type="ECO:0000313" key="2">
    <source>
        <dbReference type="EMBL" id="PZR83577.1"/>
    </source>
</evidence>
<comment type="caution">
    <text evidence="2">The sequence shown here is derived from an EMBL/GenBank/DDBJ whole genome shotgun (WGS) entry which is preliminary data.</text>
</comment>
<protein>
    <submittedName>
        <fullName evidence="2">Uncharacterized protein</fullName>
    </submittedName>
</protein>